<name>A0A9Q0Y2P6_9SAUR</name>
<sequence>MCRVSRHGSQQKSSSKVNENPQMIVTDQHSSAGSAADLTLGREGFQSLELGISEEIPQTSRIQNIDAELKLLNESELDSYNVNNEREMLASSQPKDAGDFNVVGVQETAEMQNECLTNVTLISSTVGPHEQVDEAVTCGTKDSGARDSQVEGDLSSISFVNIVKPSSNEELMVIKNTTHGSSGSDVELSYIKGTDLTETKNTGCSSVQPEMIEESLDSAPLEITVGNLGNKALPSTDMSSEAFNNSADGDFTYSELNFDQPNSFPLNSDMEHDRGSLKSDEIHSTDPPKLKSSLEIQTIDFSLGDIEVEHEQLGLLPSDILHEETVNSPTLASVVPVCLDSSKIGELGIDQPIGETEMIDFAALTSGIQEDKFCPLVYDVIDPHVISPSNDGTAETNTALNEMQSVSSVSKVLQTDAGECVSSGMPLLNSDGGNVQNPEATCMESLVPVLKETSIALGGSGDSELCSVKNEMQASGRKPTETEEEKNDSTCEVIGKLTSDVLESSPEHLVS</sequence>
<feature type="compositionally biased region" description="Basic and acidic residues" evidence="1">
    <location>
        <begin position="269"/>
        <end position="289"/>
    </location>
</feature>
<evidence type="ECO:0000256" key="1">
    <source>
        <dbReference type="SAM" id="MobiDB-lite"/>
    </source>
</evidence>
<reference evidence="2" key="1">
    <citation type="journal article" date="2023" name="DNA Res.">
        <title>Chromosome-level genome assembly of Phrynocephalus forsythii using third-generation DNA sequencing and Hi-C analysis.</title>
        <authorList>
            <person name="Qi Y."/>
            <person name="Zhao W."/>
            <person name="Zhao Y."/>
            <person name="Niu C."/>
            <person name="Cao S."/>
            <person name="Zhang Y."/>
        </authorList>
    </citation>
    <scope>NUCLEOTIDE SEQUENCE</scope>
    <source>
        <tissue evidence="2">Muscle</tissue>
    </source>
</reference>
<protein>
    <submittedName>
        <fullName evidence="2">Uncharacterized protein</fullName>
    </submittedName>
</protein>
<comment type="caution">
    <text evidence="2">The sequence shown here is derived from an EMBL/GenBank/DDBJ whole genome shotgun (WGS) entry which is preliminary data.</text>
</comment>
<feature type="region of interest" description="Disordered" evidence="1">
    <location>
        <begin position="1"/>
        <end position="24"/>
    </location>
</feature>
<accession>A0A9Q0Y2P6</accession>
<feature type="compositionally biased region" description="Polar residues" evidence="1">
    <location>
        <begin position="7"/>
        <end position="24"/>
    </location>
</feature>
<evidence type="ECO:0000313" key="3">
    <source>
        <dbReference type="Proteomes" id="UP001142489"/>
    </source>
</evidence>
<dbReference type="EMBL" id="JAPFRF010000002">
    <property type="protein sequence ID" value="KAJ7340907.1"/>
    <property type="molecule type" value="Genomic_DNA"/>
</dbReference>
<feature type="region of interest" description="Disordered" evidence="1">
    <location>
        <begin position="260"/>
        <end position="289"/>
    </location>
</feature>
<proteinExistence type="predicted"/>
<gene>
    <name evidence="2" type="ORF">JRQ81_004194</name>
</gene>
<keyword evidence="3" id="KW-1185">Reference proteome</keyword>
<feature type="region of interest" description="Disordered" evidence="1">
    <location>
        <begin position="471"/>
        <end position="490"/>
    </location>
</feature>
<evidence type="ECO:0000313" key="2">
    <source>
        <dbReference type="EMBL" id="KAJ7340907.1"/>
    </source>
</evidence>
<dbReference type="AlphaFoldDB" id="A0A9Q0Y2P6"/>
<organism evidence="2 3">
    <name type="scientific">Phrynocephalus forsythii</name>
    <dbReference type="NCBI Taxonomy" id="171643"/>
    <lineage>
        <taxon>Eukaryota</taxon>
        <taxon>Metazoa</taxon>
        <taxon>Chordata</taxon>
        <taxon>Craniata</taxon>
        <taxon>Vertebrata</taxon>
        <taxon>Euteleostomi</taxon>
        <taxon>Lepidosauria</taxon>
        <taxon>Squamata</taxon>
        <taxon>Bifurcata</taxon>
        <taxon>Unidentata</taxon>
        <taxon>Episquamata</taxon>
        <taxon>Toxicofera</taxon>
        <taxon>Iguania</taxon>
        <taxon>Acrodonta</taxon>
        <taxon>Agamidae</taxon>
        <taxon>Agaminae</taxon>
        <taxon>Phrynocephalus</taxon>
    </lineage>
</organism>
<dbReference type="Proteomes" id="UP001142489">
    <property type="component" value="Unassembled WGS sequence"/>
</dbReference>